<organism evidence="1 2">
    <name type="scientific">Naganishia cerealis</name>
    <dbReference type="NCBI Taxonomy" id="610337"/>
    <lineage>
        <taxon>Eukaryota</taxon>
        <taxon>Fungi</taxon>
        <taxon>Dikarya</taxon>
        <taxon>Basidiomycota</taxon>
        <taxon>Agaricomycotina</taxon>
        <taxon>Tremellomycetes</taxon>
        <taxon>Filobasidiales</taxon>
        <taxon>Filobasidiaceae</taxon>
        <taxon>Naganishia</taxon>
    </lineage>
</organism>
<dbReference type="EMBL" id="JASBWR010000038">
    <property type="protein sequence ID" value="KAJ9104817.1"/>
    <property type="molecule type" value="Genomic_DNA"/>
</dbReference>
<protein>
    <submittedName>
        <fullName evidence="1">Uncharacterized protein</fullName>
    </submittedName>
</protein>
<reference evidence="1" key="1">
    <citation type="submission" date="2023-04" db="EMBL/GenBank/DDBJ databases">
        <title>Draft Genome sequencing of Naganishia species isolated from polar environments using Oxford Nanopore Technology.</title>
        <authorList>
            <person name="Leo P."/>
            <person name="Venkateswaran K."/>
        </authorList>
    </citation>
    <scope>NUCLEOTIDE SEQUENCE</scope>
    <source>
        <strain evidence="1">MNA-CCFEE 5261</strain>
    </source>
</reference>
<accession>A0ACC2W152</accession>
<sequence length="1502" mass="171148">MSERNSQKNDSANSGSDGPETAQSSSEYNSSTLKVPDNFNRINDLFTAKPPDFKLRVQTMLYNKGLHSRPKYLNDIYQTIPRTVYVNQELPDAMKDVHGHPRLTYPRNKIRTTKYTPITFLPKNIIFQFTNVANTYFLVMIILSAFQIFGVQSPGLQAVPLVVIVVITAIRDAYEDYSRGSSDNELNNSPIHLLVGLDNPNVETDYVDPWRRFKKASTRVTRRIGKAIARGLIMTFGKKKKKQEVIRKENAEKELELRRVSTVISDTSDFGERPRMSTTDRSHRPFRKSHQSQRHISQPVPHTITNPKLQQEHSEKGAKNPKFKNRSWKDVSVGDFIRVRSDEEVPADIVILGTSDAEGNCYIETKNLDGETNLKTKNSLACGGSLSHANSLGFSKFWIECDAPNPHLYSFKGTLHYENFDESGHMVNPDEKEAVTNNNVLLRGTTLRNTAWVIGVVIYTGSETKIMLNSGITPTKASRISRELNLSVVINFVILFILCFVSGLINGLFYDKEHVSRIYFDFKPYGSTPAVNGILAFFVTLIIYQSLVPISLYISVEIIKTLQAFFIFADVKMYYAKLDFPCTPKSWNISDDLGQIEYVFSDKTGTLTQNVMEFKKMTINGTSYGLAYTEAQQGIDKREGKDIVAENEKWRQIIQKDRSEMIENLVNNSKNNQFREEALTFVSNDYVKDTMMTEGNSEQKAANETFMLALSLCHTVVTVEDESDPDYKIFKAESPDEAALVSVSRDLGFAFRDRFRKKLIVDIYGEGHEFELLEVIQFTSARKRMSCIIKTPEGKIIMVTKGADNVIFQRLVKDTDPQVLQKTALHLEDFAKEGLRTLVIAQKELDPSYYSNWVARYKEALSSIDDSREEFISELEDEIEQGLYLLGGTAIEDRLQDGVPDSIALLGQAGIKLWVLTGDRIETAINIGFSCNLLGNQMQLLVVRPDPEKEDNVKHLDNLLTQYLQDSFGMLRDSSKSVDDLIKEDIKDHSVPEDSAACVIDGAALTIIFSDLSEQSEELRDLQKKFLLLGKRCKSVICCRVSPSQKAEVVKMVKQQLSVMTLAIGDGANDVAMIQAANIGVGIAGEEGRQAVMSSDYGLGQFRFLTRLLLVHGRWSYKRLAEMVPCFFYKNVVFTLTCFWYGIFNNFDGSYLYEFTFLMFFNLAFTSLPVIVLAVLDQDVSDTISLLVPQLYRTGIYRLEWSQFKFAWYMIDGLYQSAVSFFFPYLLFYKSFQNMQGLAVDHRFWIGVLVACVSVTACNFYVLLQQYRWDWLTLLIDAISILLVYFWSGVWSSRVYAGEFYKAGAQVLGTLACWCVVFVGVVVCLLPRFTHDFLKRNFKPRDIDIIRERARHGAYEEYFEGYDPTSYEDVERLRVLKAVMERPEMLDKIDLEQPDSAGFAESHEHDSPLAKTFHSIKRRATVSRSRMTTVSRSRRDTVNAYLKQPMNLEQLRQEMIRTGEYRSSRNSLERITTTHELPGLTRAETLLSYHTRNSINLDRNAV</sequence>
<evidence type="ECO:0000313" key="1">
    <source>
        <dbReference type="EMBL" id="KAJ9104817.1"/>
    </source>
</evidence>
<proteinExistence type="predicted"/>
<comment type="caution">
    <text evidence="1">The sequence shown here is derived from an EMBL/GenBank/DDBJ whole genome shotgun (WGS) entry which is preliminary data.</text>
</comment>
<name>A0ACC2W152_9TREE</name>
<gene>
    <name evidence="1" type="ORF">QFC19_003775</name>
</gene>
<dbReference type="Proteomes" id="UP001241377">
    <property type="component" value="Unassembled WGS sequence"/>
</dbReference>
<keyword evidence="2" id="KW-1185">Reference proteome</keyword>
<evidence type="ECO:0000313" key="2">
    <source>
        <dbReference type="Proteomes" id="UP001241377"/>
    </source>
</evidence>